<feature type="domain" description="Methyltransferase type 11" evidence="1">
    <location>
        <begin position="41"/>
        <end position="130"/>
    </location>
</feature>
<evidence type="ECO:0000313" key="3">
    <source>
        <dbReference type="Proteomes" id="UP000256913"/>
    </source>
</evidence>
<dbReference type="PANTHER" id="PTHR43591">
    <property type="entry name" value="METHYLTRANSFERASE"/>
    <property type="match status" value="1"/>
</dbReference>
<comment type="caution">
    <text evidence="2">The sequence shown here is derived from an EMBL/GenBank/DDBJ whole genome shotgun (WGS) entry which is preliminary data.</text>
</comment>
<dbReference type="Pfam" id="PF08241">
    <property type="entry name" value="Methyltransf_11"/>
    <property type="match status" value="1"/>
</dbReference>
<proteinExistence type="predicted"/>
<reference evidence="2 3" key="1">
    <citation type="submission" date="2018-08" db="EMBL/GenBank/DDBJ databases">
        <title>Sequencing the genomes of 1000 actinobacteria strains.</title>
        <authorList>
            <person name="Klenk H.-P."/>
        </authorList>
    </citation>
    <scope>NUCLEOTIDE SEQUENCE [LARGE SCALE GENOMIC DNA]</scope>
    <source>
        <strain evidence="2 3">DSM 44099</strain>
    </source>
</reference>
<evidence type="ECO:0000259" key="1">
    <source>
        <dbReference type="Pfam" id="PF08241"/>
    </source>
</evidence>
<name>A0A3D9ZXD1_9ACTN</name>
<sequence>MTIPPAFLTALDLFDAQPTAARLRAYGYELLRLTSGGRVADVGCGTGLAVAELTALGATAIGVDLNPAMIEVARHRHPRGEYQVGSALDLPFADGSLAGYRADKVLHDLADPQAALAEARRVLSAGACIVLTDLDWDTIAIASDDPARTRAVVQARTDALPAGFAARQAPELLRSLGFLEVSTTAETAVITSPDVGEVLLSRIAGDDADWLAEQRTRAARGDLLVFVPIVVTAASRQPAV</sequence>
<dbReference type="OrthoDB" id="3636702at2"/>
<organism evidence="2 3">
    <name type="scientific">Asanoa ferruginea</name>
    <dbReference type="NCBI Taxonomy" id="53367"/>
    <lineage>
        <taxon>Bacteria</taxon>
        <taxon>Bacillati</taxon>
        <taxon>Actinomycetota</taxon>
        <taxon>Actinomycetes</taxon>
        <taxon>Micromonosporales</taxon>
        <taxon>Micromonosporaceae</taxon>
        <taxon>Asanoa</taxon>
    </lineage>
</organism>
<accession>A0A3D9ZXD1</accession>
<dbReference type="SUPFAM" id="SSF53335">
    <property type="entry name" value="S-adenosyl-L-methionine-dependent methyltransferases"/>
    <property type="match status" value="1"/>
</dbReference>
<evidence type="ECO:0000313" key="2">
    <source>
        <dbReference type="EMBL" id="REG01235.1"/>
    </source>
</evidence>
<gene>
    <name evidence="2" type="ORF">DFJ67_7315</name>
</gene>
<dbReference type="AlphaFoldDB" id="A0A3D9ZXD1"/>
<keyword evidence="2" id="KW-0808">Transferase</keyword>
<dbReference type="Proteomes" id="UP000256913">
    <property type="component" value="Unassembled WGS sequence"/>
</dbReference>
<dbReference type="InterPro" id="IPR029063">
    <property type="entry name" value="SAM-dependent_MTases_sf"/>
</dbReference>
<dbReference type="RefSeq" id="WP_116073340.1">
    <property type="nucleotide sequence ID" value="NZ_BONB01000093.1"/>
</dbReference>
<keyword evidence="3" id="KW-1185">Reference proteome</keyword>
<dbReference type="CDD" id="cd02440">
    <property type="entry name" value="AdoMet_MTases"/>
    <property type="match status" value="1"/>
</dbReference>
<protein>
    <submittedName>
        <fullName evidence="2">Methyltransferase family protein</fullName>
    </submittedName>
</protein>
<dbReference type="Gene3D" id="3.40.50.150">
    <property type="entry name" value="Vaccinia Virus protein VP39"/>
    <property type="match status" value="1"/>
</dbReference>
<keyword evidence="2" id="KW-0489">Methyltransferase</keyword>
<dbReference type="GO" id="GO:0008757">
    <property type="term" value="F:S-adenosylmethionine-dependent methyltransferase activity"/>
    <property type="evidence" value="ECO:0007669"/>
    <property type="project" value="InterPro"/>
</dbReference>
<dbReference type="InterPro" id="IPR013216">
    <property type="entry name" value="Methyltransf_11"/>
</dbReference>
<dbReference type="GO" id="GO:0032259">
    <property type="term" value="P:methylation"/>
    <property type="evidence" value="ECO:0007669"/>
    <property type="project" value="UniProtKB-KW"/>
</dbReference>
<dbReference type="EMBL" id="QUMQ01000001">
    <property type="protein sequence ID" value="REG01235.1"/>
    <property type="molecule type" value="Genomic_DNA"/>
</dbReference>